<dbReference type="InterPro" id="IPR001117">
    <property type="entry name" value="Cu-oxidase_2nd"/>
</dbReference>
<keyword evidence="1" id="KW-0479">Metal-binding</keyword>
<dbReference type="InterPro" id="IPR006311">
    <property type="entry name" value="TAT_signal"/>
</dbReference>
<dbReference type="CDD" id="cd13896">
    <property type="entry name" value="CuRO_3_CopA"/>
    <property type="match status" value="1"/>
</dbReference>
<dbReference type="GO" id="GO:0016491">
    <property type="term" value="F:oxidoreductase activity"/>
    <property type="evidence" value="ECO:0007669"/>
    <property type="project" value="UniProtKB-KW"/>
</dbReference>
<dbReference type="PROSITE" id="PS51318">
    <property type="entry name" value="TAT"/>
    <property type="match status" value="1"/>
</dbReference>
<dbReference type="eggNOG" id="COG2132">
    <property type="taxonomic scope" value="Bacteria"/>
</dbReference>
<dbReference type="Pfam" id="PF00394">
    <property type="entry name" value="Cu-oxidase"/>
    <property type="match status" value="1"/>
</dbReference>
<keyword evidence="3" id="KW-0186">Copper</keyword>
<gene>
    <name evidence="8" type="ordered locus">SBI_07705</name>
</gene>
<feature type="domain" description="Plastocyanin-like" evidence="7">
    <location>
        <begin position="93"/>
        <end position="196"/>
    </location>
</feature>
<keyword evidence="9" id="KW-1185">Reference proteome</keyword>
<dbReference type="InterPro" id="IPR034279">
    <property type="entry name" value="CuRO_3_CopA"/>
</dbReference>
<feature type="region of interest" description="Disordered" evidence="4">
    <location>
        <begin position="218"/>
        <end position="288"/>
    </location>
</feature>
<dbReference type="PANTHER" id="PTHR11709">
    <property type="entry name" value="MULTI-COPPER OXIDASE"/>
    <property type="match status" value="1"/>
</dbReference>
<sequence length="550" mass="59116">MHAFTRRAVLGAGIAVAGGSGPLTSCSAPSSASDDSHGPRAGSGNAGAPAAAEPAPEGYVSPHGEEVAAAHQERGPVREIRLTATTTSLDLGAGTVRTWAYDDELPARPIRVTAGDTLAVRLANHLPHSTTVHWHGISLRNDMDGVPGVTQPSIKAGASFDYRFTVPDPGTYWFHPHSGVQLDRGLYAPLIVDDPREPLEYDEEWIVMLDDWVDGVDGSTPDEVLDELGGGMAGMHGMDDTGPGNGSGKGGRDDSGDDGDDGDGDDGPRPPRTGPSRILRGARSRLLGGDPGNVAYPYYLVNGRTPDDPRTFRAKPGDRVRIRIINAGGDTAFRVALGGHTMTVTHTDGFPVEHTTTDALLLGMAERYDVVVTAQDGVFPLIALAEGKGRAAMALLRTSESAGAPLPSVRPKELDGRLITADQLRAAEDVRLKPRDPDRTIRMRITGSMKKYDWAINGKPYDPSQRYPVRAGERVRLSFINGTDMWHPMHLHGHTFQLPDGGPRKDTTILLPHHKVNVDFDAENPGLWMVHCHNVYHSESGLMTIIGYRK</sequence>
<dbReference type="InterPro" id="IPR002355">
    <property type="entry name" value="Cu_oxidase_Cu_BS"/>
</dbReference>
<protein>
    <submittedName>
        <fullName evidence="8">Putative multicopper oxidase</fullName>
    </submittedName>
</protein>
<evidence type="ECO:0000259" key="5">
    <source>
        <dbReference type="Pfam" id="PF00394"/>
    </source>
</evidence>
<evidence type="ECO:0000313" key="8">
    <source>
        <dbReference type="EMBL" id="ADI10825.1"/>
    </source>
</evidence>
<reference evidence="8 9" key="1">
    <citation type="journal article" date="2010" name="J. Bacteriol.">
        <title>Genome sequence of the milbemycin-producing bacterium Streptomyces bingchenggensis.</title>
        <authorList>
            <person name="Wang X.J."/>
            <person name="Yan Y.J."/>
            <person name="Zhang B."/>
            <person name="An J."/>
            <person name="Wang J.J."/>
            <person name="Tian J."/>
            <person name="Jiang L."/>
            <person name="Chen Y.H."/>
            <person name="Huang S.X."/>
            <person name="Yin M."/>
            <person name="Zhang J."/>
            <person name="Gao A.L."/>
            <person name="Liu C.X."/>
            <person name="Zhu Z.X."/>
            <person name="Xiang W.S."/>
        </authorList>
    </citation>
    <scope>NUCLEOTIDE SEQUENCE [LARGE SCALE GENOMIC DNA]</scope>
    <source>
        <strain evidence="8 9">BCW-1</strain>
    </source>
</reference>
<dbReference type="GO" id="GO:0005507">
    <property type="term" value="F:copper ion binding"/>
    <property type="evidence" value="ECO:0007669"/>
    <property type="project" value="InterPro"/>
</dbReference>
<dbReference type="KEGG" id="sbh:SBI_07705"/>
<dbReference type="InterPro" id="IPR008972">
    <property type="entry name" value="Cupredoxin"/>
</dbReference>
<feature type="domain" description="Plastocyanin-like" evidence="6">
    <location>
        <begin position="436"/>
        <end position="544"/>
    </location>
</feature>
<dbReference type="Pfam" id="PF07731">
    <property type="entry name" value="Cu-oxidase_2"/>
    <property type="match status" value="1"/>
</dbReference>
<feature type="region of interest" description="Disordered" evidence="4">
    <location>
        <begin position="20"/>
        <end position="79"/>
    </location>
</feature>
<feature type="domain" description="Plastocyanin-like" evidence="5">
    <location>
        <begin position="299"/>
        <end position="399"/>
    </location>
</feature>
<evidence type="ECO:0000256" key="1">
    <source>
        <dbReference type="ARBA" id="ARBA00022723"/>
    </source>
</evidence>
<dbReference type="InterPro" id="IPR045087">
    <property type="entry name" value="Cu-oxidase_fam"/>
</dbReference>
<dbReference type="InterPro" id="IPR011707">
    <property type="entry name" value="Cu-oxidase-like_N"/>
</dbReference>
<proteinExistence type="predicted"/>
<dbReference type="AlphaFoldDB" id="D7CCX8"/>
<evidence type="ECO:0000256" key="4">
    <source>
        <dbReference type="SAM" id="MobiDB-lite"/>
    </source>
</evidence>
<dbReference type="PATRIC" id="fig|749414.3.peg.7920"/>
<dbReference type="SUPFAM" id="SSF49503">
    <property type="entry name" value="Cupredoxins"/>
    <property type="match status" value="3"/>
</dbReference>
<accession>D7CCX8</accession>
<evidence type="ECO:0000256" key="2">
    <source>
        <dbReference type="ARBA" id="ARBA00023002"/>
    </source>
</evidence>
<dbReference type="EMBL" id="CP002047">
    <property type="protein sequence ID" value="ADI10825.1"/>
    <property type="molecule type" value="Genomic_DNA"/>
</dbReference>
<organism evidence="8 9">
    <name type="scientific">Streptomyces bingchenggensis (strain BCW-1)</name>
    <dbReference type="NCBI Taxonomy" id="749414"/>
    <lineage>
        <taxon>Bacteria</taxon>
        <taxon>Bacillati</taxon>
        <taxon>Actinomycetota</taxon>
        <taxon>Actinomycetes</taxon>
        <taxon>Kitasatosporales</taxon>
        <taxon>Streptomycetaceae</taxon>
        <taxon>Streptomyces</taxon>
    </lineage>
</organism>
<dbReference type="InterPro" id="IPR011706">
    <property type="entry name" value="Cu-oxidase_C"/>
</dbReference>
<keyword evidence="2" id="KW-0560">Oxidoreductase</keyword>
<dbReference type="CDD" id="cd13870">
    <property type="entry name" value="CuRO_2_CopA_like_1"/>
    <property type="match status" value="1"/>
</dbReference>
<feature type="compositionally biased region" description="Acidic residues" evidence="4">
    <location>
        <begin position="255"/>
        <end position="265"/>
    </location>
</feature>
<dbReference type="Pfam" id="PF07732">
    <property type="entry name" value="Cu-oxidase_3"/>
    <property type="match status" value="1"/>
</dbReference>
<dbReference type="HOGENOM" id="CLU_009100_6_0_11"/>
<dbReference type="STRING" id="749414.SBI_07705"/>
<name>D7CCX8_STRBB</name>
<feature type="compositionally biased region" description="Low complexity" evidence="4">
    <location>
        <begin position="25"/>
        <end position="58"/>
    </location>
</feature>
<dbReference type="Proteomes" id="UP000000377">
    <property type="component" value="Chromosome"/>
</dbReference>
<evidence type="ECO:0000313" key="9">
    <source>
        <dbReference type="Proteomes" id="UP000000377"/>
    </source>
</evidence>
<dbReference type="RefSeq" id="WP_014180275.1">
    <property type="nucleotide sequence ID" value="NC_016582.1"/>
</dbReference>
<evidence type="ECO:0000259" key="6">
    <source>
        <dbReference type="Pfam" id="PF07731"/>
    </source>
</evidence>
<feature type="compositionally biased region" description="Basic and acidic residues" evidence="4">
    <location>
        <begin position="63"/>
        <end position="79"/>
    </location>
</feature>
<dbReference type="PROSITE" id="PS00080">
    <property type="entry name" value="MULTICOPPER_OXIDASE2"/>
    <property type="match status" value="1"/>
</dbReference>
<evidence type="ECO:0000259" key="7">
    <source>
        <dbReference type="Pfam" id="PF07732"/>
    </source>
</evidence>
<dbReference type="Gene3D" id="2.60.40.420">
    <property type="entry name" value="Cupredoxins - blue copper proteins"/>
    <property type="match status" value="3"/>
</dbReference>
<dbReference type="PANTHER" id="PTHR11709:SF394">
    <property type="entry name" value="FI03373P-RELATED"/>
    <property type="match status" value="1"/>
</dbReference>
<dbReference type="CDD" id="cd13861">
    <property type="entry name" value="CuRO_1_CumA_like"/>
    <property type="match status" value="1"/>
</dbReference>
<evidence type="ECO:0000256" key="3">
    <source>
        <dbReference type="ARBA" id="ARBA00023008"/>
    </source>
</evidence>